<protein>
    <recommendedName>
        <fullName evidence="3">Nitroreductase domain-containing protein</fullName>
    </recommendedName>
</protein>
<organism evidence="1 2">
    <name type="scientific">Hyphomonas chukchiensis</name>
    <dbReference type="NCBI Taxonomy" id="1280947"/>
    <lineage>
        <taxon>Bacteria</taxon>
        <taxon>Pseudomonadati</taxon>
        <taxon>Pseudomonadota</taxon>
        <taxon>Alphaproteobacteria</taxon>
        <taxon>Hyphomonadales</taxon>
        <taxon>Hyphomonadaceae</taxon>
        <taxon>Hyphomonas</taxon>
    </lineage>
</organism>
<dbReference type="InterPro" id="IPR000415">
    <property type="entry name" value="Nitroreductase-like"/>
</dbReference>
<accession>A0A062UJJ5</accession>
<dbReference type="AlphaFoldDB" id="A0A062UJJ5"/>
<reference evidence="1 2" key="1">
    <citation type="journal article" date="2014" name="Antonie Van Leeuwenhoek">
        <title>Hyphomonas beringensis sp. nov. and Hyphomonas chukchiensis sp. nov., isolated from surface seawater of the Bering Sea and Chukchi Sea.</title>
        <authorList>
            <person name="Li C."/>
            <person name="Lai Q."/>
            <person name="Li G."/>
            <person name="Dong C."/>
            <person name="Wang J."/>
            <person name="Liao Y."/>
            <person name="Shao Z."/>
        </authorList>
    </citation>
    <scope>NUCLEOTIDE SEQUENCE [LARGE SCALE GENOMIC DNA]</scope>
    <source>
        <strain evidence="1 2">BH-BN04-4</strain>
    </source>
</reference>
<evidence type="ECO:0008006" key="3">
    <source>
        <dbReference type="Google" id="ProtNLM"/>
    </source>
</evidence>
<sequence>MAANGPSRSARAPWREAGKETEFRRRALSYAILAPNPHNRQPWLVRLDGDDALTLYCDLDRRLPATDPYDRQIVIGHGTFLELLALAAAEDGYGTEITPFPDGEDMTTLDKRPVARVKFIAGAGEPNPLFAHTLARHTNRQAFEARDVEADALAAVLSSSSVQGVTAGGCGNDALAAHLRNLTWRAHSVEMTTDYTNQESVDLMRIGAKEVAANPDGLFLEGPVFALGKLAGVISREQMADPNSSMSQQGMTMFHDAAMSARAFAWLGNSGTTRASQIAAGRAYMRLVLAAEREGLKVHPWSQSLQEYPEMAGLYREVHDLIGNGQRLQMLVRLGYAKPVIAAPRWPMETHLIA</sequence>
<keyword evidence="2" id="KW-1185">Reference proteome</keyword>
<dbReference type="GO" id="GO:0016491">
    <property type="term" value="F:oxidoreductase activity"/>
    <property type="evidence" value="ECO:0007669"/>
    <property type="project" value="InterPro"/>
</dbReference>
<name>A0A062UJJ5_9PROT</name>
<proteinExistence type="predicted"/>
<evidence type="ECO:0000313" key="1">
    <source>
        <dbReference type="EMBL" id="KCZ59459.1"/>
    </source>
</evidence>
<evidence type="ECO:0000313" key="2">
    <source>
        <dbReference type="Proteomes" id="UP000027190"/>
    </source>
</evidence>
<comment type="caution">
    <text evidence="1">The sequence shown here is derived from an EMBL/GenBank/DDBJ whole genome shotgun (WGS) entry which is preliminary data.</text>
</comment>
<dbReference type="PATRIC" id="fig|1280947.3.peg.1209"/>
<gene>
    <name evidence="1" type="ORF">HY30_14420</name>
</gene>
<dbReference type="EMBL" id="AWFG01000015">
    <property type="protein sequence ID" value="KCZ59459.1"/>
    <property type="molecule type" value="Genomic_DNA"/>
</dbReference>
<dbReference type="NCBIfam" id="NF047509">
    <property type="entry name" value="Rv3131_FMN_oxido"/>
    <property type="match status" value="1"/>
</dbReference>
<dbReference type="Gene3D" id="3.40.109.10">
    <property type="entry name" value="NADH Oxidase"/>
    <property type="match status" value="1"/>
</dbReference>
<dbReference type="Proteomes" id="UP000027190">
    <property type="component" value="Unassembled WGS sequence"/>
</dbReference>
<dbReference type="eggNOG" id="COG0778">
    <property type="taxonomic scope" value="Bacteria"/>
</dbReference>
<dbReference type="SUPFAM" id="SSF55469">
    <property type="entry name" value="FMN-dependent nitroreductase-like"/>
    <property type="match status" value="2"/>
</dbReference>
<dbReference type="STRING" id="1280947.HY30_14420"/>